<protein>
    <submittedName>
        <fullName evidence="2">3-ketoacyl-CoA synthase 6</fullName>
    </submittedName>
</protein>
<dbReference type="SUPFAM" id="SSF53901">
    <property type="entry name" value="Thiolase-like"/>
    <property type="match status" value="1"/>
</dbReference>
<proteinExistence type="predicted"/>
<dbReference type="OMA" id="STECWIN"/>
<accession>M7YGJ4</accession>
<keyword evidence="1" id="KW-0808">Transferase</keyword>
<organism evidence="2">
    <name type="scientific">Triticum urartu</name>
    <name type="common">Red wild einkorn</name>
    <name type="synonym">Crithodium urartu</name>
    <dbReference type="NCBI Taxonomy" id="4572"/>
    <lineage>
        <taxon>Eukaryota</taxon>
        <taxon>Viridiplantae</taxon>
        <taxon>Streptophyta</taxon>
        <taxon>Embryophyta</taxon>
        <taxon>Tracheophyta</taxon>
        <taxon>Spermatophyta</taxon>
        <taxon>Magnoliopsida</taxon>
        <taxon>Liliopsida</taxon>
        <taxon>Poales</taxon>
        <taxon>Poaceae</taxon>
        <taxon>BOP clade</taxon>
        <taxon>Pooideae</taxon>
        <taxon>Triticodae</taxon>
        <taxon>Triticeae</taxon>
        <taxon>Triticinae</taxon>
        <taxon>Triticum</taxon>
    </lineage>
</organism>
<dbReference type="InterPro" id="IPR016039">
    <property type="entry name" value="Thiolase-like"/>
</dbReference>
<dbReference type="InterPro" id="IPR012392">
    <property type="entry name" value="3-ktacl-CoA_syn"/>
</dbReference>
<gene>
    <name evidence="2" type="ORF">TRIUR3_07761</name>
</gene>
<dbReference type="InterPro" id="IPR013601">
    <property type="entry name" value="FAE1_typ3_polyketide_synth"/>
</dbReference>
<dbReference type="GO" id="GO:0016020">
    <property type="term" value="C:membrane"/>
    <property type="evidence" value="ECO:0007669"/>
    <property type="project" value="InterPro"/>
</dbReference>
<evidence type="ECO:0000256" key="1">
    <source>
        <dbReference type="ARBA" id="ARBA00023315"/>
    </source>
</evidence>
<dbReference type="STRING" id="4572.M7YGJ4"/>
<sequence>MRLLLLFLCVATVTTLLYLISRSRTVYIVDYACFRPNSNYRISKAAWIENIHHSRSYDDSGHLRFLSRISERSGLGDETYLPPYHHHIRPYYCLSEARAEAELSIFTTIDDLLLKTSIELHAIGILVVNCSLFNPTASLTDMIMRRYNYASSNAGLIAVGLAKDLLQNAPSNAHELVVSTECWINYVSMGCH</sequence>
<dbReference type="AlphaFoldDB" id="M7YGJ4"/>
<dbReference type="GO" id="GO:0006633">
    <property type="term" value="P:fatty acid biosynthetic process"/>
    <property type="evidence" value="ECO:0007669"/>
    <property type="project" value="InterPro"/>
</dbReference>
<dbReference type="PANTHER" id="PTHR31561">
    <property type="entry name" value="3-KETOACYL-COA SYNTHASE"/>
    <property type="match status" value="1"/>
</dbReference>
<evidence type="ECO:0000313" key="2">
    <source>
        <dbReference type="EMBL" id="EMS45871.1"/>
    </source>
</evidence>
<dbReference type="Pfam" id="PF08392">
    <property type="entry name" value="FAE1_CUT1_RppA"/>
    <property type="match status" value="1"/>
</dbReference>
<dbReference type="GO" id="GO:0016747">
    <property type="term" value="F:acyltransferase activity, transferring groups other than amino-acyl groups"/>
    <property type="evidence" value="ECO:0007669"/>
    <property type="project" value="InterPro"/>
</dbReference>
<name>M7YGJ4_TRIUA</name>
<keyword evidence="1" id="KW-0012">Acyltransferase</keyword>
<reference evidence="2" key="1">
    <citation type="journal article" date="2013" name="Nature">
        <title>Draft genome of the wheat A-genome progenitor Triticum urartu.</title>
        <authorList>
            <person name="Ling H.Q."/>
            <person name="Zhao S."/>
            <person name="Liu D."/>
            <person name="Wang J."/>
            <person name="Sun H."/>
            <person name="Zhang C."/>
            <person name="Fan H."/>
            <person name="Li D."/>
            <person name="Dong L."/>
            <person name="Tao Y."/>
            <person name="Gao C."/>
            <person name="Wu H."/>
            <person name="Li Y."/>
            <person name="Cui Y."/>
            <person name="Guo X."/>
            <person name="Zheng S."/>
            <person name="Wang B."/>
            <person name="Yu K."/>
            <person name="Liang Q."/>
            <person name="Yang W."/>
            <person name="Lou X."/>
            <person name="Chen J."/>
            <person name="Feng M."/>
            <person name="Jian J."/>
            <person name="Zhang X."/>
            <person name="Luo G."/>
            <person name="Jiang Y."/>
            <person name="Liu J."/>
            <person name="Wang Z."/>
            <person name="Sha Y."/>
            <person name="Zhang B."/>
            <person name="Wu H."/>
            <person name="Tang D."/>
            <person name="Shen Q."/>
            <person name="Xue P."/>
            <person name="Zou S."/>
            <person name="Wang X."/>
            <person name="Liu X."/>
            <person name="Wang F."/>
            <person name="Yang Y."/>
            <person name="An X."/>
            <person name="Dong Z."/>
            <person name="Zhang K."/>
            <person name="Zhang X."/>
            <person name="Luo M.C."/>
            <person name="Dvorak J."/>
            <person name="Tong Y."/>
            <person name="Wang J."/>
            <person name="Yang H."/>
            <person name="Li Z."/>
            <person name="Wang D."/>
            <person name="Zhang A."/>
            <person name="Wang J."/>
        </authorList>
    </citation>
    <scope>NUCLEOTIDE SEQUENCE</scope>
</reference>
<dbReference type="eggNOG" id="ENOG502QPKZ">
    <property type="taxonomic scope" value="Eukaryota"/>
</dbReference>
<dbReference type="EMBL" id="KD280702">
    <property type="protein sequence ID" value="EMS45871.1"/>
    <property type="molecule type" value="Genomic_DNA"/>
</dbReference>